<evidence type="ECO:0000256" key="4">
    <source>
        <dbReference type="ARBA" id="ARBA00023163"/>
    </source>
</evidence>
<name>A0AAV2YP82_9STRA</name>
<evidence type="ECO:0000256" key="5">
    <source>
        <dbReference type="ARBA" id="ARBA00023242"/>
    </source>
</evidence>
<dbReference type="InterPro" id="IPR009072">
    <property type="entry name" value="Histone-fold"/>
</dbReference>
<dbReference type="Gene3D" id="1.10.20.10">
    <property type="entry name" value="Histone, subunit A"/>
    <property type="match status" value="1"/>
</dbReference>
<dbReference type="Pfam" id="PF04719">
    <property type="entry name" value="TAFII28"/>
    <property type="match status" value="1"/>
</dbReference>
<keyword evidence="5" id="KW-0539">Nucleus</keyword>
<protein>
    <recommendedName>
        <fullName evidence="7">TAFII28-like protein domain-containing protein</fullName>
    </recommendedName>
</protein>
<proteinExistence type="inferred from homology"/>
<feature type="compositionally biased region" description="Acidic residues" evidence="6">
    <location>
        <begin position="20"/>
        <end position="43"/>
    </location>
</feature>
<evidence type="ECO:0000313" key="9">
    <source>
        <dbReference type="Proteomes" id="UP001146120"/>
    </source>
</evidence>
<dbReference type="GO" id="GO:0046982">
    <property type="term" value="F:protein heterodimerization activity"/>
    <property type="evidence" value="ECO:0007669"/>
    <property type="project" value="InterPro"/>
</dbReference>
<feature type="domain" description="TAFII28-like protein" evidence="7">
    <location>
        <begin position="118"/>
        <end position="210"/>
    </location>
</feature>
<dbReference type="GO" id="GO:0016251">
    <property type="term" value="F:RNA polymerase II general transcription initiation factor activity"/>
    <property type="evidence" value="ECO:0007669"/>
    <property type="project" value="TreeGrafter"/>
</dbReference>
<dbReference type="PANTHER" id="PTHR13218:SF8">
    <property type="entry name" value="TRANSCRIPTION INITIATION FACTOR TFIID SUBUNIT 11"/>
    <property type="match status" value="1"/>
</dbReference>
<dbReference type="GO" id="GO:0051123">
    <property type="term" value="P:RNA polymerase II preinitiation complex assembly"/>
    <property type="evidence" value="ECO:0007669"/>
    <property type="project" value="InterPro"/>
</dbReference>
<organism evidence="8 9">
    <name type="scientific">Lagenidium giganteum</name>
    <dbReference type="NCBI Taxonomy" id="4803"/>
    <lineage>
        <taxon>Eukaryota</taxon>
        <taxon>Sar</taxon>
        <taxon>Stramenopiles</taxon>
        <taxon>Oomycota</taxon>
        <taxon>Peronosporomycetes</taxon>
        <taxon>Pythiales</taxon>
        <taxon>Pythiaceae</taxon>
    </lineage>
</organism>
<reference evidence="8" key="2">
    <citation type="journal article" date="2023" name="Microbiol Resour">
        <title>Decontamination and Annotation of the Draft Genome Sequence of the Oomycete Lagenidium giganteum ARSEF 373.</title>
        <authorList>
            <person name="Morgan W.R."/>
            <person name="Tartar A."/>
        </authorList>
    </citation>
    <scope>NUCLEOTIDE SEQUENCE</scope>
    <source>
        <strain evidence="8">ARSEF 373</strain>
    </source>
</reference>
<dbReference type="GO" id="GO:0005669">
    <property type="term" value="C:transcription factor TFIID complex"/>
    <property type="evidence" value="ECO:0007669"/>
    <property type="project" value="InterPro"/>
</dbReference>
<evidence type="ECO:0000256" key="3">
    <source>
        <dbReference type="ARBA" id="ARBA00023015"/>
    </source>
</evidence>
<sequence length="228" mass="26285">MGDEMMHDELAAEMERDAKTEEEDNDMEDEGDEEDDMTEEELDDGGKQKRLGSADEAPETAEEDNDDEDDEKDDTAEEDNDEEDEEDDDDEDNEDGKTKKAVAQKVELSDSNSMLRMIRSLPEIEARRHEHFRRSHFERGAIKRCMAQAIQECTPSDKKVPTVTQVMAIVMAGMAKVFAGEITAEARRIMEKNGETGPIRPRHLREAHRKYYKRRPLARGRNLRRLLR</sequence>
<keyword evidence="9" id="KW-1185">Reference proteome</keyword>
<keyword evidence="3" id="KW-0805">Transcription regulation</keyword>
<dbReference type="CDD" id="cd08048">
    <property type="entry name" value="HFD_TAF11"/>
    <property type="match status" value="1"/>
</dbReference>
<evidence type="ECO:0000256" key="1">
    <source>
        <dbReference type="ARBA" id="ARBA00004123"/>
    </source>
</evidence>
<feature type="compositionally biased region" description="Acidic residues" evidence="6">
    <location>
        <begin position="56"/>
        <end position="94"/>
    </location>
</feature>
<evidence type="ECO:0000313" key="8">
    <source>
        <dbReference type="EMBL" id="DAZ96785.1"/>
    </source>
</evidence>
<evidence type="ECO:0000259" key="7">
    <source>
        <dbReference type="Pfam" id="PF04719"/>
    </source>
</evidence>
<comment type="caution">
    <text evidence="8">The sequence shown here is derived from an EMBL/GenBank/DDBJ whole genome shotgun (WGS) entry which is preliminary data.</text>
</comment>
<comment type="subcellular location">
    <subcellularLocation>
        <location evidence="1">Nucleus</location>
    </subcellularLocation>
</comment>
<feature type="region of interest" description="Disordered" evidence="6">
    <location>
        <begin position="1"/>
        <end position="105"/>
    </location>
</feature>
<keyword evidence="4" id="KW-0804">Transcription</keyword>
<dbReference type="PANTHER" id="PTHR13218">
    <property type="entry name" value="TRANSCRIPTION INITIATION FACTOR TFIID SUBUNIT 11-RELATED"/>
    <property type="match status" value="1"/>
</dbReference>
<dbReference type="SUPFAM" id="SSF47113">
    <property type="entry name" value="Histone-fold"/>
    <property type="match status" value="1"/>
</dbReference>
<dbReference type="InterPro" id="IPR045127">
    <property type="entry name" value="TAF11-like"/>
</dbReference>
<accession>A0AAV2YP82</accession>
<dbReference type="EMBL" id="DAKRPA010000156">
    <property type="protein sequence ID" value="DAZ96785.1"/>
    <property type="molecule type" value="Genomic_DNA"/>
</dbReference>
<reference evidence="8" key="1">
    <citation type="submission" date="2022-11" db="EMBL/GenBank/DDBJ databases">
        <authorList>
            <person name="Morgan W.R."/>
            <person name="Tartar A."/>
        </authorList>
    </citation>
    <scope>NUCLEOTIDE SEQUENCE</scope>
    <source>
        <strain evidence="8">ARSEF 373</strain>
    </source>
</reference>
<comment type="similarity">
    <text evidence="2">Belongs to the TAF11 family.</text>
</comment>
<evidence type="ECO:0000256" key="2">
    <source>
        <dbReference type="ARBA" id="ARBA00009788"/>
    </source>
</evidence>
<dbReference type="InterPro" id="IPR006809">
    <property type="entry name" value="TAFII28_dom"/>
</dbReference>
<dbReference type="AlphaFoldDB" id="A0AAV2YP82"/>
<gene>
    <name evidence="8" type="ORF">N0F65_005783</name>
</gene>
<feature type="compositionally biased region" description="Basic and acidic residues" evidence="6">
    <location>
        <begin position="1"/>
        <end position="19"/>
    </location>
</feature>
<dbReference type="Proteomes" id="UP001146120">
    <property type="component" value="Unassembled WGS sequence"/>
</dbReference>
<evidence type="ECO:0000256" key="6">
    <source>
        <dbReference type="SAM" id="MobiDB-lite"/>
    </source>
</evidence>